<evidence type="ECO:0000313" key="2">
    <source>
        <dbReference type="EMBL" id="KAF9542929.1"/>
    </source>
</evidence>
<proteinExistence type="predicted"/>
<accession>A0A9P6K2B6</accession>
<dbReference type="AlphaFoldDB" id="A0A9P6K2B6"/>
<name>A0A9P6K2B6_9FUNG</name>
<reference evidence="2" key="1">
    <citation type="journal article" date="2020" name="Fungal Divers.">
        <title>Resolving the Mortierellaceae phylogeny through synthesis of multi-gene phylogenetics and phylogenomics.</title>
        <authorList>
            <person name="Vandepol N."/>
            <person name="Liber J."/>
            <person name="Desiro A."/>
            <person name="Na H."/>
            <person name="Kennedy M."/>
            <person name="Barry K."/>
            <person name="Grigoriev I.V."/>
            <person name="Miller A.N."/>
            <person name="O'Donnell K."/>
            <person name="Stajich J.E."/>
            <person name="Bonito G."/>
        </authorList>
    </citation>
    <scope>NUCLEOTIDE SEQUENCE</scope>
    <source>
        <strain evidence="2">NRRL 2591</strain>
    </source>
</reference>
<feature type="chain" id="PRO_5040236547" evidence="1">
    <location>
        <begin position="21"/>
        <end position="230"/>
    </location>
</feature>
<evidence type="ECO:0000256" key="1">
    <source>
        <dbReference type="SAM" id="SignalP"/>
    </source>
</evidence>
<protein>
    <submittedName>
        <fullName evidence="2">Uncharacterized protein</fullName>
    </submittedName>
</protein>
<keyword evidence="3" id="KW-1185">Reference proteome</keyword>
<evidence type="ECO:0000313" key="3">
    <source>
        <dbReference type="Proteomes" id="UP000723463"/>
    </source>
</evidence>
<organism evidence="2 3">
    <name type="scientific">Mortierella hygrophila</name>
    <dbReference type="NCBI Taxonomy" id="979708"/>
    <lineage>
        <taxon>Eukaryota</taxon>
        <taxon>Fungi</taxon>
        <taxon>Fungi incertae sedis</taxon>
        <taxon>Mucoromycota</taxon>
        <taxon>Mortierellomycotina</taxon>
        <taxon>Mortierellomycetes</taxon>
        <taxon>Mortierellales</taxon>
        <taxon>Mortierellaceae</taxon>
        <taxon>Mortierella</taxon>
    </lineage>
</organism>
<keyword evidence="1" id="KW-0732">Signal</keyword>
<gene>
    <name evidence="2" type="ORF">EC957_001445</name>
</gene>
<comment type="caution">
    <text evidence="2">The sequence shown here is derived from an EMBL/GenBank/DDBJ whole genome shotgun (WGS) entry which is preliminary data.</text>
</comment>
<dbReference type="Proteomes" id="UP000723463">
    <property type="component" value="Unassembled WGS sequence"/>
</dbReference>
<dbReference type="CDD" id="cd22191">
    <property type="entry name" value="DPBB_RlpA_EXP_N-like"/>
    <property type="match status" value="1"/>
</dbReference>
<dbReference type="EMBL" id="JAAAXW010000126">
    <property type="protein sequence ID" value="KAF9542929.1"/>
    <property type="molecule type" value="Genomic_DNA"/>
</dbReference>
<dbReference type="Gene3D" id="2.40.40.10">
    <property type="entry name" value="RlpA-like domain"/>
    <property type="match status" value="1"/>
</dbReference>
<sequence>MMKSTQVFTLFTIALLTTLATTTFRFASADALAVPFKEVHVFDDYPVVFHELVENEIDVGACSKAALSGKNQSVPVQSIDIPANWHAISIRLDYFEASRSEVCNQCVILRSAETDKAILATLAGDCPSCEENQMSLTPAAYKAINEGVALNDIATGATPATVSEGFFSVVPCPRNAGEVAKFAKALGIPAKTIEETLKPFRDNVEYLVDIGACTPEAFSGSYIPFKPVFS</sequence>
<feature type="signal peptide" evidence="1">
    <location>
        <begin position="1"/>
        <end position="20"/>
    </location>
</feature>
<dbReference type="InterPro" id="IPR036908">
    <property type="entry name" value="RlpA-like_sf"/>
</dbReference>